<evidence type="ECO:0000256" key="4">
    <source>
        <dbReference type="ARBA" id="ARBA00022692"/>
    </source>
</evidence>
<keyword evidence="9" id="KW-0325">Glycoprotein</keyword>
<dbReference type="InterPro" id="IPR013568">
    <property type="entry name" value="SEFIR_dom"/>
</dbReference>
<dbReference type="Gene3D" id="3.40.50.11530">
    <property type="match status" value="1"/>
</dbReference>
<feature type="domain" description="Interleukin-17 receptor C/E N-terminal" evidence="14">
    <location>
        <begin position="28"/>
        <end position="192"/>
    </location>
</feature>
<proteinExistence type="predicted"/>
<evidence type="ECO:0000256" key="5">
    <source>
        <dbReference type="ARBA" id="ARBA00022729"/>
    </source>
</evidence>
<accession>A0A3Q2XKD5</accession>
<keyword evidence="10" id="KW-0395">Inflammatory response</keyword>
<dbReference type="GO" id="GO:0030368">
    <property type="term" value="F:interleukin-17 receptor activity"/>
    <property type="evidence" value="ECO:0007669"/>
    <property type="project" value="InterPro"/>
</dbReference>
<dbReference type="Ensembl" id="ENSHCOT00000007177.1">
    <property type="protein sequence ID" value="ENSHCOP00000004362.1"/>
    <property type="gene ID" value="ENSHCOG00000005807.1"/>
</dbReference>
<dbReference type="GeneTree" id="ENSGT00940000161421"/>
<dbReference type="AlphaFoldDB" id="A0A3Q2XKD5"/>
<evidence type="ECO:0000256" key="11">
    <source>
        <dbReference type="SAM" id="MobiDB-lite"/>
    </source>
</evidence>
<dbReference type="STRING" id="109280.ENSHCOP00000004362"/>
<feature type="compositionally biased region" description="Basic and acidic residues" evidence="11">
    <location>
        <begin position="341"/>
        <end position="350"/>
    </location>
</feature>
<evidence type="ECO:0000256" key="2">
    <source>
        <dbReference type="ARBA" id="ARBA00004479"/>
    </source>
</evidence>
<comment type="subcellular location">
    <subcellularLocation>
        <location evidence="1">Cell membrane</location>
        <topology evidence="1">Single-pass membrane protein</topology>
    </subcellularLocation>
    <subcellularLocation>
        <location evidence="2">Membrane</location>
        <topology evidence="2">Single-pass type I membrane protein</topology>
    </subcellularLocation>
</comment>
<keyword evidence="3" id="KW-1003">Cell membrane</keyword>
<keyword evidence="8" id="KW-0675">Receptor</keyword>
<evidence type="ECO:0000313" key="15">
    <source>
        <dbReference type="Ensembl" id="ENSHCOP00000004362.1"/>
    </source>
</evidence>
<keyword evidence="6 12" id="KW-1133">Transmembrane helix</keyword>
<feature type="region of interest" description="Disordered" evidence="11">
    <location>
        <begin position="333"/>
        <end position="367"/>
    </location>
</feature>
<evidence type="ECO:0000313" key="16">
    <source>
        <dbReference type="Proteomes" id="UP000264820"/>
    </source>
</evidence>
<dbReference type="Pfam" id="PF15037">
    <property type="entry name" value="IL17_R_N"/>
    <property type="match status" value="1"/>
</dbReference>
<dbReference type="GO" id="GO:0006954">
    <property type="term" value="P:inflammatory response"/>
    <property type="evidence" value="ECO:0007669"/>
    <property type="project" value="UniProtKB-KW"/>
</dbReference>
<dbReference type="Pfam" id="PF08357">
    <property type="entry name" value="SEFIR"/>
    <property type="match status" value="1"/>
</dbReference>
<evidence type="ECO:0000256" key="8">
    <source>
        <dbReference type="ARBA" id="ARBA00023170"/>
    </source>
</evidence>
<dbReference type="OMA" id="CPDVSNR"/>
<dbReference type="PANTHER" id="PTHR15583:SF21">
    <property type="entry name" value="INTERLEUKIN-17 RECEPTOR E-LIKE"/>
    <property type="match status" value="1"/>
</dbReference>
<dbReference type="GO" id="GO:0005886">
    <property type="term" value="C:plasma membrane"/>
    <property type="evidence" value="ECO:0007669"/>
    <property type="project" value="UniProtKB-SubCell"/>
</dbReference>
<evidence type="ECO:0008006" key="17">
    <source>
        <dbReference type="Google" id="ProtNLM"/>
    </source>
</evidence>
<protein>
    <recommendedName>
        <fullName evidence="17">SEFIR domain-containing protein</fullName>
    </recommendedName>
</protein>
<keyword evidence="5" id="KW-0732">Signal</keyword>
<organism evidence="15 16">
    <name type="scientific">Hippocampus comes</name>
    <name type="common">Tiger tail seahorse</name>
    <dbReference type="NCBI Taxonomy" id="109280"/>
    <lineage>
        <taxon>Eukaryota</taxon>
        <taxon>Metazoa</taxon>
        <taxon>Chordata</taxon>
        <taxon>Craniata</taxon>
        <taxon>Vertebrata</taxon>
        <taxon>Euteleostomi</taxon>
        <taxon>Actinopterygii</taxon>
        <taxon>Neopterygii</taxon>
        <taxon>Teleostei</taxon>
        <taxon>Neoteleostei</taxon>
        <taxon>Acanthomorphata</taxon>
        <taxon>Syngnathiaria</taxon>
        <taxon>Syngnathiformes</taxon>
        <taxon>Syngnathoidei</taxon>
        <taxon>Syngnathidae</taxon>
        <taxon>Hippocampus</taxon>
    </lineage>
</organism>
<evidence type="ECO:0000259" key="13">
    <source>
        <dbReference type="Pfam" id="PF08357"/>
    </source>
</evidence>
<keyword evidence="7 12" id="KW-0472">Membrane</keyword>
<evidence type="ECO:0000256" key="6">
    <source>
        <dbReference type="ARBA" id="ARBA00022989"/>
    </source>
</evidence>
<evidence type="ECO:0000259" key="14">
    <source>
        <dbReference type="Pfam" id="PF15037"/>
    </source>
</evidence>
<sequence>MRERRFPACGGLGRGANACGLSADAGDAWLSSAVTLYESSLTWSSVCPARGFPVSASLCWRLGPDVCVPSPDSALPAREDGTDLIFDISAVDRHPRICVKFSLAGSHNISCPFQAETPSWHVSLQAGPGALSVHVKSSAAATFRAQTCVPGARECAARGPVRTVAAEAASTSRIDVPLGSAGEGACVQVWRSFPALKGRRIACPHHPRGRWGARAAPAAFFLLAALAFLAIFLHSLVTTGATARLSIRKPVLLVCSSERSRHISAACALASLLRGDLSATVHLAPGGAGAGPESGVADLGPLPWLYGQWEAVREARGKVLIIWSPEANGTYGEWRRRRRGGKDEADDRSPRHAGRPGQPEKDGAEACEDTELATEYEPSAVIQAVFAAALTCLEGALRRRKGGEVALVYFRGLGRSGDIPRSFRHVPRYCIPRDLGGLIRELGGLRATEKTRRWRCLRRLLAKGASVWLVRRLTRRLQTLLPPVQKRKGPR</sequence>
<evidence type="ECO:0000256" key="1">
    <source>
        <dbReference type="ARBA" id="ARBA00004162"/>
    </source>
</evidence>
<name>A0A3Q2XKD5_HIPCM</name>
<feature type="domain" description="SEFIR" evidence="13">
    <location>
        <begin position="250"/>
        <end position="442"/>
    </location>
</feature>
<dbReference type="InterPro" id="IPR027841">
    <property type="entry name" value="IL-17_rcpt_C/E_N"/>
</dbReference>
<evidence type="ECO:0000256" key="7">
    <source>
        <dbReference type="ARBA" id="ARBA00023136"/>
    </source>
</evidence>
<evidence type="ECO:0000256" key="10">
    <source>
        <dbReference type="ARBA" id="ARBA00023198"/>
    </source>
</evidence>
<evidence type="ECO:0000256" key="3">
    <source>
        <dbReference type="ARBA" id="ARBA00022475"/>
    </source>
</evidence>
<reference evidence="15" key="1">
    <citation type="submission" date="2025-08" db="UniProtKB">
        <authorList>
            <consortium name="Ensembl"/>
        </authorList>
    </citation>
    <scope>IDENTIFICATION</scope>
</reference>
<keyword evidence="16" id="KW-1185">Reference proteome</keyword>
<evidence type="ECO:0000256" key="9">
    <source>
        <dbReference type="ARBA" id="ARBA00023180"/>
    </source>
</evidence>
<keyword evidence="4 12" id="KW-0812">Transmembrane</keyword>
<evidence type="ECO:0000256" key="12">
    <source>
        <dbReference type="SAM" id="Phobius"/>
    </source>
</evidence>
<reference evidence="15" key="2">
    <citation type="submission" date="2025-09" db="UniProtKB">
        <authorList>
            <consortium name="Ensembl"/>
        </authorList>
    </citation>
    <scope>IDENTIFICATION</scope>
</reference>
<feature type="transmembrane region" description="Helical" evidence="12">
    <location>
        <begin position="218"/>
        <end position="237"/>
    </location>
</feature>
<dbReference type="InterPro" id="IPR039465">
    <property type="entry name" value="IL-17_rcpt-like"/>
</dbReference>
<dbReference type="Proteomes" id="UP000264820">
    <property type="component" value="Unplaced"/>
</dbReference>
<dbReference type="PANTHER" id="PTHR15583">
    <property type="entry name" value="INTERLEUKIN-17 RECEPTOR"/>
    <property type="match status" value="1"/>
</dbReference>